<name>A0AC34QW37_9BILA</name>
<evidence type="ECO:0000313" key="1">
    <source>
        <dbReference type="Proteomes" id="UP000887576"/>
    </source>
</evidence>
<proteinExistence type="predicted"/>
<accession>A0AC34QW37</accession>
<reference evidence="2" key="1">
    <citation type="submission" date="2022-11" db="UniProtKB">
        <authorList>
            <consortium name="WormBaseParasite"/>
        </authorList>
    </citation>
    <scope>IDENTIFICATION</scope>
</reference>
<dbReference type="Proteomes" id="UP000887576">
    <property type="component" value="Unplaced"/>
</dbReference>
<protein>
    <submittedName>
        <fullName evidence="2">Amino acid transporter transmembrane domain-containing protein</fullName>
    </submittedName>
</protein>
<sequence length="486" mass="53860">MSARIEDAKESKLPMPSTSVDDDADAPVIHQTGISYFAAFINFFKGCVGVGIFSLPYFAAFINFFKGCVGVGIFSLPLALKDAGLCGLFMLFLFGFLNCLGMTQLVRSAQYLARKNGGKERLEFGQVAFDACKHSFNFVRPYGSHLKFLVNLCVFMIQIGISAIYYVFVAVHIQQLVEYFTSIRVSEVMYLFAVFVPFVLASYLRNLRAIAVLSAIGSVCILFCIAVIFQYLLRQPHQELSLPWFKDFDGIMTAGGSILYAFEAQALVLPIENKIKKPEQMVGWNGVLSIGMFFITWIYAATAFLGFIVYGDAVKGSIALNLPEEPVYVALKGFLALVVYATFSIQIYVIVELTFPTISGYFFQKVNRGKTGPENSSKCAVLSLELFYRTFLVSMCVLIALCIPNLEQIISFVGSTCGMMIAFFFPPLLDSLTFLPVLFKKHSRATPSKKFGLKLKIVFKIVQNVFLAFLGIFGCVGGLQASIRGM</sequence>
<organism evidence="1 2">
    <name type="scientific">Panagrolaimus sp. JU765</name>
    <dbReference type="NCBI Taxonomy" id="591449"/>
    <lineage>
        <taxon>Eukaryota</taxon>
        <taxon>Metazoa</taxon>
        <taxon>Ecdysozoa</taxon>
        <taxon>Nematoda</taxon>
        <taxon>Chromadorea</taxon>
        <taxon>Rhabditida</taxon>
        <taxon>Tylenchina</taxon>
        <taxon>Panagrolaimomorpha</taxon>
        <taxon>Panagrolaimoidea</taxon>
        <taxon>Panagrolaimidae</taxon>
        <taxon>Panagrolaimus</taxon>
    </lineage>
</organism>
<dbReference type="WBParaSite" id="JU765_v2.g1985.t2">
    <property type="protein sequence ID" value="JU765_v2.g1985.t2"/>
    <property type="gene ID" value="JU765_v2.g1985"/>
</dbReference>
<evidence type="ECO:0000313" key="2">
    <source>
        <dbReference type="WBParaSite" id="JU765_v2.g1985.t2"/>
    </source>
</evidence>